<keyword evidence="2" id="KW-0560">Oxidoreductase</keyword>
<dbReference type="Gene3D" id="3.40.109.10">
    <property type="entry name" value="NADH Oxidase"/>
    <property type="match status" value="1"/>
</dbReference>
<dbReference type="PATRIC" id="fig|1268072.3.peg.1065"/>
<evidence type="ECO:0000313" key="4">
    <source>
        <dbReference type="EMBL" id="AHV95963.1"/>
    </source>
</evidence>
<keyword evidence="5" id="KW-1185">Reference proteome</keyword>
<proteinExistence type="inferred from homology"/>
<dbReference type="PANTHER" id="PTHR43673">
    <property type="entry name" value="NAD(P)H NITROREDUCTASE YDGI-RELATED"/>
    <property type="match status" value="1"/>
</dbReference>
<dbReference type="Proteomes" id="UP000019772">
    <property type="component" value="Chromosome"/>
</dbReference>
<evidence type="ECO:0000256" key="2">
    <source>
        <dbReference type="ARBA" id="ARBA00023002"/>
    </source>
</evidence>
<comment type="similarity">
    <text evidence="1">Belongs to the nitroreductase family.</text>
</comment>
<feature type="domain" description="Nitroreductase" evidence="3">
    <location>
        <begin position="111"/>
        <end position="190"/>
    </location>
</feature>
<dbReference type="HOGENOM" id="CLU_070764_6_0_9"/>
<evidence type="ECO:0000259" key="3">
    <source>
        <dbReference type="Pfam" id="PF00881"/>
    </source>
</evidence>
<organism evidence="4 5">
    <name type="scientific">Paenibacillus sabinae T27</name>
    <dbReference type="NCBI Taxonomy" id="1268072"/>
    <lineage>
        <taxon>Bacteria</taxon>
        <taxon>Bacillati</taxon>
        <taxon>Bacillota</taxon>
        <taxon>Bacilli</taxon>
        <taxon>Bacillales</taxon>
        <taxon>Paenibacillaceae</taxon>
        <taxon>Paenibacillus</taxon>
    </lineage>
</organism>
<evidence type="ECO:0000313" key="5">
    <source>
        <dbReference type="Proteomes" id="UP000019772"/>
    </source>
</evidence>
<dbReference type="EMBL" id="CP004078">
    <property type="protein sequence ID" value="AHV95963.1"/>
    <property type="molecule type" value="Genomic_DNA"/>
</dbReference>
<dbReference type="GO" id="GO:0016491">
    <property type="term" value="F:oxidoreductase activity"/>
    <property type="evidence" value="ECO:0007669"/>
    <property type="project" value="UniProtKB-KW"/>
</dbReference>
<dbReference type="STRING" id="1268072.PSAB_05135"/>
<sequence>MENVSFCLTGYYIGEVDAQMSQQTFNPTQELSEEVEANRKADHPINPLFLNRWSPRSYADRVVSEEDLLTVLEAARWAPSARNGQPWRFVLAKTEEQLQTFRELVLPSNRLWADQAPVLIALASYKLWDDGQPNRFHAFDTAAAWQALALQASLLGLSTRAIASFDQEKARTALNVPDDYEVHLIIALGYKGDAGSVHENYRELEKPNARRSLSDSIIEGKWAAPQA</sequence>
<reference evidence="4 5" key="1">
    <citation type="journal article" date="2014" name="PLoS Genet.">
        <title>Comparative Genomic Analysis of N2-Fixing and Non-N2-Fixing Paenibacillus spp.: Organization, Evolution and Expression of the Nitrogen Fixation Genes.</title>
        <authorList>
            <person name="Xie J.B."/>
            <person name="Du Z."/>
            <person name="Bai L."/>
            <person name="Tian C."/>
            <person name="Zhang Y."/>
            <person name="Xie J.Y."/>
            <person name="Wang T."/>
            <person name="Liu X."/>
            <person name="Chen X."/>
            <person name="Cheng Q."/>
            <person name="Chen S."/>
            <person name="Li J."/>
        </authorList>
    </citation>
    <scope>NUCLEOTIDE SEQUENCE [LARGE SCALE GENOMIC DNA]</scope>
    <source>
        <strain evidence="4 5">T27</strain>
    </source>
</reference>
<protein>
    <submittedName>
        <fullName evidence="4">Nitroreductase</fullName>
    </submittedName>
</protein>
<dbReference type="KEGG" id="psab:PSAB_05135"/>
<dbReference type="eggNOG" id="COG0778">
    <property type="taxonomic scope" value="Bacteria"/>
</dbReference>
<dbReference type="SUPFAM" id="SSF55469">
    <property type="entry name" value="FMN-dependent nitroreductase-like"/>
    <property type="match status" value="1"/>
</dbReference>
<dbReference type="AlphaFoldDB" id="X4ZUF7"/>
<feature type="domain" description="Nitroreductase" evidence="3">
    <location>
        <begin position="51"/>
        <end position="106"/>
    </location>
</feature>
<dbReference type="PANTHER" id="PTHR43673:SF10">
    <property type="entry name" value="NADH DEHYDROGENASE_NAD(P)H NITROREDUCTASE XCC3605-RELATED"/>
    <property type="match status" value="1"/>
</dbReference>
<dbReference type="Pfam" id="PF00881">
    <property type="entry name" value="Nitroreductase"/>
    <property type="match status" value="2"/>
</dbReference>
<evidence type="ECO:0000256" key="1">
    <source>
        <dbReference type="ARBA" id="ARBA00007118"/>
    </source>
</evidence>
<accession>X4ZUF7</accession>
<name>X4ZUF7_9BACL</name>
<gene>
    <name evidence="4" type="ORF">PSAB_05135</name>
</gene>
<dbReference type="InterPro" id="IPR000415">
    <property type="entry name" value="Nitroreductase-like"/>
</dbReference>
<dbReference type="InterPro" id="IPR029479">
    <property type="entry name" value="Nitroreductase"/>
</dbReference>